<feature type="transmembrane region" description="Helical" evidence="1">
    <location>
        <begin position="110"/>
        <end position="129"/>
    </location>
</feature>
<feature type="transmembrane region" description="Helical" evidence="1">
    <location>
        <begin position="374"/>
        <end position="402"/>
    </location>
</feature>
<organism evidence="2 3">
    <name type="scientific">Marinobacter vulgaris</name>
    <dbReference type="NCBI Taxonomy" id="1928331"/>
    <lineage>
        <taxon>Bacteria</taxon>
        <taxon>Pseudomonadati</taxon>
        <taxon>Pseudomonadota</taxon>
        <taxon>Gammaproteobacteria</taxon>
        <taxon>Pseudomonadales</taxon>
        <taxon>Marinobacteraceae</taxon>
        <taxon>Marinobacter</taxon>
    </lineage>
</organism>
<feature type="transmembrane region" description="Helical" evidence="1">
    <location>
        <begin position="178"/>
        <end position="199"/>
    </location>
</feature>
<feature type="transmembrane region" description="Helical" evidence="1">
    <location>
        <begin position="458"/>
        <end position="480"/>
    </location>
</feature>
<feature type="transmembrane region" description="Helical" evidence="1">
    <location>
        <begin position="48"/>
        <end position="73"/>
    </location>
</feature>
<feature type="transmembrane region" description="Helical" evidence="1">
    <location>
        <begin position="295"/>
        <end position="315"/>
    </location>
</feature>
<accession>A0A2V3ZXL1</accession>
<protein>
    <submittedName>
        <fullName evidence="2">Transporter</fullName>
    </submittedName>
</protein>
<proteinExistence type="predicted"/>
<evidence type="ECO:0000313" key="3">
    <source>
        <dbReference type="Proteomes" id="UP000253987"/>
    </source>
</evidence>
<reference evidence="2 3" key="2">
    <citation type="submission" date="2018-06" db="EMBL/GenBank/DDBJ databases">
        <title>Marinobactersediminissp. nov, a moderately halophilic bacterium isolated from marine solar saltern.</title>
        <authorList>
            <person name="Zhang Y."/>
        </authorList>
    </citation>
    <scope>NUCLEOTIDE SEQUENCE [LARGE SCALE GENOMIC DNA]</scope>
    <source>
        <strain evidence="2 3">F01</strain>
    </source>
</reference>
<feature type="transmembrane region" description="Helical" evidence="1">
    <location>
        <begin position="141"/>
        <end position="158"/>
    </location>
</feature>
<sequence length="483" mass="50186">MAGIVTIIIVLALLMYLAYRGISLLILAPALAAILALVSAEAPVLASYTQVFMGAAGNFVVHYFPLFLLGAIFGKLMEDSGSAEVLAQAIVARLGDAQAILAVVMSCAVMTYGGVSLFVVAFAVYPIAASLFRQADLPKRLIPATIALGAFTFTMTALPGTPAIQNAIPMPFFGTSPFAAPGLGVLTGLMMLVLGQLWLNNRARTARAAGEGYGNHNLDSPAVNTHLREHSAGEGFDLAEVRQQAVPDRMPTLPLAILPIVLVIFLNLLLTSWVIPSMDTDYLAQPQYGATTIDSVRGVWSIIAALTLSILVLIATNWKRLPKLTSTVDSGANASLLPIFNTASLVGFGAVVASLTAFDIISDSVTAWGGDNPLISLAIAVNLLAGMTGSASGGMSIALATLGETYVAMGQAAGISPELMHRVTAVATGGLDALPHNGAVITLLAICGLTHRESYLDIAVVAVLVPIISLVFLITVGTLFGTF</sequence>
<dbReference type="GO" id="GO:0005886">
    <property type="term" value="C:plasma membrane"/>
    <property type="evidence" value="ECO:0007669"/>
    <property type="project" value="TreeGrafter"/>
</dbReference>
<keyword evidence="3" id="KW-1185">Reference proteome</keyword>
<dbReference type="RefSeq" id="WP_114613643.1">
    <property type="nucleotide sequence ID" value="NZ_QFWX01000005.1"/>
</dbReference>
<comment type="caution">
    <text evidence="2">The sequence shown here is derived from an EMBL/GenBank/DDBJ whole genome shotgun (WGS) entry which is preliminary data.</text>
</comment>
<evidence type="ECO:0000313" key="2">
    <source>
        <dbReference type="EMBL" id="PXX90402.1"/>
    </source>
</evidence>
<dbReference type="PANTHER" id="PTHR30354">
    <property type="entry name" value="GNT FAMILY GLUCONATE TRANSPORTER"/>
    <property type="match status" value="1"/>
</dbReference>
<feature type="transmembrane region" description="Helical" evidence="1">
    <location>
        <begin position="252"/>
        <end position="275"/>
    </location>
</feature>
<dbReference type="OrthoDB" id="86125at2"/>
<dbReference type="Proteomes" id="UP000253987">
    <property type="component" value="Unassembled WGS sequence"/>
</dbReference>
<keyword evidence="1" id="KW-0472">Membrane</keyword>
<keyword evidence="1" id="KW-1133">Transmembrane helix</keyword>
<dbReference type="InterPro" id="IPR003474">
    <property type="entry name" value="Glcn_transporter"/>
</dbReference>
<evidence type="ECO:0000256" key="1">
    <source>
        <dbReference type="SAM" id="Phobius"/>
    </source>
</evidence>
<name>A0A2V3ZXL1_9GAMM</name>
<gene>
    <name evidence="2" type="ORF">DIT71_13005</name>
</gene>
<dbReference type="PANTHER" id="PTHR30354:SF7">
    <property type="entry name" value="BLL7963 PROTEIN"/>
    <property type="match status" value="1"/>
</dbReference>
<reference evidence="3" key="1">
    <citation type="submission" date="2018-05" db="EMBL/GenBank/DDBJ databases">
        <authorList>
            <person name="Lu D."/>
        </authorList>
    </citation>
    <scope>NUCLEOTIDE SEQUENCE [LARGE SCALE GENOMIC DNA]</scope>
    <source>
        <strain evidence="3">F01</strain>
    </source>
</reference>
<dbReference type="EMBL" id="QFWX01000005">
    <property type="protein sequence ID" value="PXX90402.1"/>
    <property type="molecule type" value="Genomic_DNA"/>
</dbReference>
<dbReference type="GO" id="GO:0015128">
    <property type="term" value="F:gluconate transmembrane transporter activity"/>
    <property type="evidence" value="ECO:0007669"/>
    <property type="project" value="InterPro"/>
</dbReference>
<dbReference type="AlphaFoldDB" id="A0A2V3ZXL1"/>
<feature type="transmembrane region" description="Helical" evidence="1">
    <location>
        <begin position="336"/>
        <end position="362"/>
    </location>
</feature>
<keyword evidence="1" id="KW-0812">Transmembrane</keyword>